<dbReference type="InterPro" id="IPR014729">
    <property type="entry name" value="Rossmann-like_a/b/a_fold"/>
</dbReference>
<dbReference type="AlphaFoldDB" id="A0ABD5QCT0"/>
<organism evidence="3 4">
    <name type="scientific">Saliphagus infecundisoli</name>
    <dbReference type="NCBI Taxonomy" id="1849069"/>
    <lineage>
        <taxon>Archaea</taxon>
        <taxon>Methanobacteriati</taxon>
        <taxon>Methanobacteriota</taxon>
        <taxon>Stenosarchaea group</taxon>
        <taxon>Halobacteria</taxon>
        <taxon>Halobacteriales</taxon>
        <taxon>Natrialbaceae</taxon>
        <taxon>Saliphagus</taxon>
    </lineage>
</organism>
<dbReference type="PRINTS" id="PR01438">
    <property type="entry name" value="UNVRSLSTRESS"/>
</dbReference>
<proteinExistence type="inferred from homology"/>
<dbReference type="Pfam" id="PF00582">
    <property type="entry name" value="Usp"/>
    <property type="match status" value="1"/>
</dbReference>
<dbReference type="PANTHER" id="PTHR46268:SF6">
    <property type="entry name" value="UNIVERSAL STRESS PROTEIN UP12"/>
    <property type="match status" value="1"/>
</dbReference>
<dbReference type="EMBL" id="JBHSJG010000026">
    <property type="protein sequence ID" value="MFC4987531.1"/>
    <property type="molecule type" value="Genomic_DNA"/>
</dbReference>
<dbReference type="InterPro" id="IPR006015">
    <property type="entry name" value="Universal_stress_UspA"/>
</dbReference>
<dbReference type="SUPFAM" id="SSF52402">
    <property type="entry name" value="Adenine nucleotide alpha hydrolases-like"/>
    <property type="match status" value="1"/>
</dbReference>
<evidence type="ECO:0000259" key="2">
    <source>
        <dbReference type="Pfam" id="PF00582"/>
    </source>
</evidence>
<keyword evidence="4" id="KW-1185">Reference proteome</keyword>
<dbReference type="Gene3D" id="3.40.50.620">
    <property type="entry name" value="HUPs"/>
    <property type="match status" value="1"/>
</dbReference>
<evidence type="ECO:0000313" key="3">
    <source>
        <dbReference type="EMBL" id="MFC4987531.1"/>
    </source>
</evidence>
<comment type="caution">
    <text evidence="3">The sequence shown here is derived from an EMBL/GenBank/DDBJ whole genome shotgun (WGS) entry which is preliminary data.</text>
</comment>
<name>A0ABD5QCT0_9EURY</name>
<dbReference type="CDD" id="cd00293">
    <property type="entry name" value="USP-like"/>
    <property type="match status" value="1"/>
</dbReference>
<gene>
    <name evidence="3" type="ORF">ACFPFO_07100</name>
</gene>
<feature type="domain" description="UspA" evidence="2">
    <location>
        <begin position="1"/>
        <end position="142"/>
    </location>
</feature>
<dbReference type="Proteomes" id="UP001595925">
    <property type="component" value="Unassembled WGS sequence"/>
</dbReference>
<evidence type="ECO:0000256" key="1">
    <source>
        <dbReference type="ARBA" id="ARBA00008791"/>
    </source>
</evidence>
<evidence type="ECO:0000313" key="4">
    <source>
        <dbReference type="Proteomes" id="UP001595925"/>
    </source>
</evidence>
<comment type="similarity">
    <text evidence="1">Belongs to the universal stress protein A family.</text>
</comment>
<accession>A0ABD5QCT0</accession>
<reference evidence="3 4" key="1">
    <citation type="journal article" date="2019" name="Int. J. Syst. Evol. Microbiol.">
        <title>The Global Catalogue of Microorganisms (GCM) 10K type strain sequencing project: providing services to taxonomists for standard genome sequencing and annotation.</title>
        <authorList>
            <consortium name="The Broad Institute Genomics Platform"/>
            <consortium name="The Broad Institute Genome Sequencing Center for Infectious Disease"/>
            <person name="Wu L."/>
            <person name="Ma J."/>
        </authorList>
    </citation>
    <scope>NUCLEOTIDE SEQUENCE [LARGE SCALE GENOMIC DNA]</scope>
    <source>
        <strain evidence="3 4">CGMCC 1.15824</strain>
    </source>
</reference>
<dbReference type="InterPro" id="IPR006016">
    <property type="entry name" value="UspA"/>
</dbReference>
<dbReference type="RefSeq" id="WP_224828880.1">
    <property type="nucleotide sequence ID" value="NZ_JAIVEF010000011.1"/>
</dbReference>
<protein>
    <submittedName>
        <fullName evidence="3">Universal stress protein</fullName>
    </submittedName>
</protein>
<dbReference type="PANTHER" id="PTHR46268">
    <property type="entry name" value="STRESS RESPONSE PROTEIN NHAX"/>
    <property type="match status" value="1"/>
</dbReference>
<sequence length="143" mass="14895">MYHDLLIPTDGSDASATALDHGMEIASSTGATVHLLHVVDLGTEMSASGLGNIADDLTDTLDEDAESALTQAEERADEAGVTSERAVLEGFPDDAIHQYSADNGIDLIVIGESEGSTLSEQLFGSTTEDVLDSVTTSVLVARE</sequence>